<proteinExistence type="predicted"/>
<evidence type="ECO:0000259" key="1">
    <source>
        <dbReference type="Pfam" id="PF13490"/>
    </source>
</evidence>
<dbReference type="Proteomes" id="UP000276603">
    <property type="component" value="Unassembled WGS sequence"/>
</dbReference>
<reference evidence="2 3" key="1">
    <citation type="submission" date="2018-10" db="EMBL/GenBank/DDBJ databases">
        <title>Ulvibacterium marinum gen. nov., sp. nov., a novel marine bacterium of the family Flavobacteriaceae, isolated from a culture of the green alga Ulva prolifera.</title>
        <authorList>
            <person name="Zhang Z."/>
        </authorList>
    </citation>
    <scope>NUCLEOTIDE SEQUENCE [LARGE SCALE GENOMIC DNA]</scope>
    <source>
        <strain evidence="2 3">CCMM003</strain>
    </source>
</reference>
<dbReference type="Gene3D" id="1.25.10.10">
    <property type="entry name" value="Leucine-rich Repeat Variant"/>
    <property type="match status" value="1"/>
</dbReference>
<feature type="domain" description="Putative zinc-finger" evidence="1">
    <location>
        <begin position="7"/>
        <end position="39"/>
    </location>
</feature>
<dbReference type="InterPro" id="IPR027383">
    <property type="entry name" value="Znf_put"/>
</dbReference>
<dbReference type="InterPro" id="IPR016024">
    <property type="entry name" value="ARM-type_fold"/>
</dbReference>
<name>A0A3B0CAS0_9FLAO</name>
<comment type="caution">
    <text evidence="2">The sequence shown here is derived from an EMBL/GenBank/DDBJ whole genome shotgun (WGS) entry which is preliminary data.</text>
</comment>
<dbReference type="Pfam" id="PF13646">
    <property type="entry name" value="HEAT_2"/>
    <property type="match status" value="1"/>
</dbReference>
<organism evidence="2 3">
    <name type="scientific">Ulvibacterium marinum</name>
    <dbReference type="NCBI Taxonomy" id="2419782"/>
    <lineage>
        <taxon>Bacteria</taxon>
        <taxon>Pseudomonadati</taxon>
        <taxon>Bacteroidota</taxon>
        <taxon>Flavobacteriia</taxon>
        <taxon>Flavobacteriales</taxon>
        <taxon>Flavobacteriaceae</taxon>
        <taxon>Ulvibacterium</taxon>
    </lineage>
</organism>
<dbReference type="SUPFAM" id="SSF48371">
    <property type="entry name" value="ARM repeat"/>
    <property type="match status" value="1"/>
</dbReference>
<dbReference type="Pfam" id="PF13490">
    <property type="entry name" value="zf-HC2"/>
    <property type="match status" value="1"/>
</dbReference>
<gene>
    <name evidence="2" type="ORF">D7Z94_01535</name>
</gene>
<dbReference type="InterPro" id="IPR041916">
    <property type="entry name" value="Anti_sigma_zinc_sf"/>
</dbReference>
<dbReference type="InterPro" id="IPR011989">
    <property type="entry name" value="ARM-like"/>
</dbReference>
<evidence type="ECO:0000313" key="3">
    <source>
        <dbReference type="Proteomes" id="UP000276603"/>
    </source>
</evidence>
<sequence length="266" mass="30017">MTMDKKHVIDLLPDYLDQVLDTVQKQKVEAHLKQCPTCAAELEQLRTLLDAFANEETAIPSNRVEANFLELLEQEKRELAKVVPLNSKQPSIKSGWGNFLKIAASIAMLVGSFLLGQYQQERESHVEIAALQNEGLELRQTAMLSLMESKSASRRIQGVNYIDEFGDLDESIVKALTDRMLHDENTNVRMASAEALEKFTASEIVKNAFIKALKVEKDPGIQITIIQTLVRIQEKKAVMPLKELMQQDETQPFVKEQIESLLPSII</sequence>
<dbReference type="EMBL" id="RBCJ01000001">
    <property type="protein sequence ID" value="RKN83625.1"/>
    <property type="molecule type" value="Genomic_DNA"/>
</dbReference>
<dbReference type="Gene3D" id="1.10.10.1320">
    <property type="entry name" value="Anti-sigma factor, zinc-finger domain"/>
    <property type="match status" value="1"/>
</dbReference>
<protein>
    <recommendedName>
        <fullName evidence="1">Putative zinc-finger domain-containing protein</fullName>
    </recommendedName>
</protein>
<dbReference type="AlphaFoldDB" id="A0A3B0CAS0"/>
<evidence type="ECO:0000313" key="2">
    <source>
        <dbReference type="EMBL" id="RKN83625.1"/>
    </source>
</evidence>
<accession>A0A3B0CAS0</accession>
<keyword evidence="3" id="KW-1185">Reference proteome</keyword>